<dbReference type="AlphaFoldDB" id="A0A0R1RBJ6"/>
<evidence type="ECO:0000313" key="1">
    <source>
        <dbReference type="EMBL" id="KRL54108.1"/>
    </source>
</evidence>
<gene>
    <name evidence="1" type="ORF">FD01_GL002961</name>
</gene>
<dbReference type="Proteomes" id="UP000051790">
    <property type="component" value="Unassembled WGS sequence"/>
</dbReference>
<proteinExistence type="predicted"/>
<accession>A0A0R1RBJ6</accession>
<protein>
    <submittedName>
        <fullName evidence="1">Uncharacterized protein</fullName>
    </submittedName>
</protein>
<reference evidence="1 2" key="1">
    <citation type="journal article" date="2015" name="Genome Announc.">
        <title>Expanding the biotechnology potential of lactobacilli through comparative genomics of 213 strains and associated genera.</title>
        <authorList>
            <person name="Sun Z."/>
            <person name="Harris H.M."/>
            <person name="McCann A."/>
            <person name="Guo C."/>
            <person name="Argimon S."/>
            <person name="Zhang W."/>
            <person name="Yang X."/>
            <person name="Jeffery I.B."/>
            <person name="Cooney J.C."/>
            <person name="Kagawa T.F."/>
            <person name="Liu W."/>
            <person name="Song Y."/>
            <person name="Salvetti E."/>
            <person name="Wrobel A."/>
            <person name="Rasinkangas P."/>
            <person name="Parkhill J."/>
            <person name="Rea M.C."/>
            <person name="O'Sullivan O."/>
            <person name="Ritari J."/>
            <person name="Douillard F.P."/>
            <person name="Paul Ross R."/>
            <person name="Yang R."/>
            <person name="Briner A.E."/>
            <person name="Felis G.E."/>
            <person name="de Vos W.M."/>
            <person name="Barrangou R."/>
            <person name="Klaenhammer T.R."/>
            <person name="Caufield P.W."/>
            <person name="Cui Y."/>
            <person name="Zhang H."/>
            <person name="O'Toole P.W."/>
        </authorList>
    </citation>
    <scope>NUCLEOTIDE SEQUENCE [LARGE SCALE GENOMIC DNA]</scope>
    <source>
        <strain evidence="1 2">DSM 13343</strain>
    </source>
</reference>
<comment type="caution">
    <text evidence="1">The sequence shown here is derived from an EMBL/GenBank/DDBJ whole genome shotgun (WGS) entry which is preliminary data.</text>
</comment>
<dbReference type="PATRIC" id="fig|1423769.4.peg.3192"/>
<dbReference type="EMBL" id="AZEU01000004">
    <property type="protein sequence ID" value="KRL54108.1"/>
    <property type="molecule type" value="Genomic_DNA"/>
</dbReference>
<name>A0A0R1RBJ6_9LACO</name>
<sequence length="60" mass="6635">MDSSTLAALRKAGQVAGAAGYRDQQKPLMLFRLEFEPKKTASFQILPVKSARAAKNRRLT</sequence>
<evidence type="ECO:0000313" key="2">
    <source>
        <dbReference type="Proteomes" id="UP000051790"/>
    </source>
</evidence>
<keyword evidence="2" id="KW-1185">Reference proteome</keyword>
<organism evidence="1 2">
    <name type="scientific">Lacticaseibacillus manihotivorans DSM 13343 = JCM 12514</name>
    <dbReference type="NCBI Taxonomy" id="1423769"/>
    <lineage>
        <taxon>Bacteria</taxon>
        <taxon>Bacillati</taxon>
        <taxon>Bacillota</taxon>
        <taxon>Bacilli</taxon>
        <taxon>Lactobacillales</taxon>
        <taxon>Lactobacillaceae</taxon>
        <taxon>Lacticaseibacillus</taxon>
    </lineage>
</organism>